<gene>
    <name evidence="7" type="ORF">AVDCRST_MAG76-1031</name>
</gene>
<dbReference type="GO" id="GO:0006508">
    <property type="term" value="P:proteolysis"/>
    <property type="evidence" value="ECO:0007669"/>
    <property type="project" value="UniProtKB-KW"/>
</dbReference>
<evidence type="ECO:0000256" key="3">
    <source>
        <dbReference type="ARBA" id="ARBA00022801"/>
    </source>
</evidence>
<dbReference type="GO" id="GO:0008233">
    <property type="term" value="F:peptidase activity"/>
    <property type="evidence" value="ECO:0007669"/>
    <property type="project" value="UniProtKB-KW"/>
</dbReference>
<evidence type="ECO:0000256" key="1">
    <source>
        <dbReference type="ARBA" id="ARBA00010088"/>
    </source>
</evidence>
<proteinExistence type="inferred from homology"/>
<dbReference type="InterPro" id="IPR000073">
    <property type="entry name" value="AB_hydrolase_1"/>
</dbReference>
<evidence type="ECO:0000256" key="2">
    <source>
        <dbReference type="ARBA" id="ARBA00022729"/>
    </source>
</evidence>
<evidence type="ECO:0000256" key="4">
    <source>
        <dbReference type="SAM" id="MobiDB-lite"/>
    </source>
</evidence>
<feature type="compositionally biased region" description="Low complexity" evidence="4">
    <location>
        <begin position="38"/>
        <end position="53"/>
    </location>
</feature>
<reference evidence="7" key="1">
    <citation type="submission" date="2020-02" db="EMBL/GenBank/DDBJ databases">
        <authorList>
            <person name="Meier V. D."/>
        </authorList>
    </citation>
    <scope>NUCLEOTIDE SEQUENCE</scope>
    <source>
        <strain evidence="7">AVDCRST_MAG76</strain>
    </source>
</reference>
<dbReference type="InterPro" id="IPR013595">
    <property type="entry name" value="Pept_S33_TAP-like_C"/>
</dbReference>
<feature type="domain" description="AB hydrolase-1" evidence="5">
    <location>
        <begin position="120"/>
        <end position="302"/>
    </location>
</feature>
<dbReference type="Pfam" id="PF00561">
    <property type="entry name" value="Abhydrolase_1"/>
    <property type="match status" value="1"/>
</dbReference>
<dbReference type="AlphaFoldDB" id="A0A6J4HMC0"/>
<dbReference type="EMBL" id="CADCSZ010000062">
    <property type="protein sequence ID" value="CAA9227282.1"/>
    <property type="molecule type" value="Genomic_DNA"/>
</dbReference>
<feature type="domain" description="Peptidase S33 tripeptidyl aminopeptidase-like C-terminal" evidence="6">
    <location>
        <begin position="423"/>
        <end position="523"/>
    </location>
</feature>
<dbReference type="InterPro" id="IPR051601">
    <property type="entry name" value="Serine_prot/Carboxylest_S33"/>
</dbReference>
<organism evidence="7">
    <name type="scientific">uncultured Acidimicrobiales bacterium</name>
    <dbReference type="NCBI Taxonomy" id="310071"/>
    <lineage>
        <taxon>Bacteria</taxon>
        <taxon>Bacillati</taxon>
        <taxon>Actinomycetota</taxon>
        <taxon>Acidimicrobiia</taxon>
        <taxon>Acidimicrobiales</taxon>
        <taxon>environmental samples</taxon>
    </lineage>
</organism>
<keyword evidence="2" id="KW-0732">Signal</keyword>
<name>A0A6J4HMC0_9ACTN</name>
<dbReference type="Gene3D" id="3.40.50.1820">
    <property type="entry name" value="alpha/beta hydrolase"/>
    <property type="match status" value="1"/>
</dbReference>
<feature type="region of interest" description="Disordered" evidence="4">
    <location>
        <begin position="34"/>
        <end position="74"/>
    </location>
</feature>
<keyword evidence="7" id="KW-0645">Protease</keyword>
<dbReference type="PANTHER" id="PTHR43248">
    <property type="entry name" value="2-SUCCINYL-6-HYDROXY-2,4-CYCLOHEXADIENE-1-CARBOXYLATE SYNTHASE"/>
    <property type="match status" value="1"/>
</dbReference>
<feature type="compositionally biased region" description="Low complexity" evidence="4">
    <location>
        <begin position="59"/>
        <end position="69"/>
    </location>
</feature>
<protein>
    <submittedName>
        <fullName evidence="7">Probable exported protease</fullName>
    </submittedName>
</protein>
<evidence type="ECO:0000259" key="5">
    <source>
        <dbReference type="Pfam" id="PF00561"/>
    </source>
</evidence>
<sequence length="523" mass="54425">MPRPRWILLLAGLIVILLVADGASVPVVRSRADDAGDAARPPSAPSAPGSAPTAPAPTAPATTAPVRTAPAPPPTWTRCGQLECATLQVPLDHSDPAGRKIGIALNRRRASDPARRIGSLLVNPGGPGGSGVDNLPLILGRLSARVKAQFDVVGFDPRGVGRSAPVRCLPTAELAAYFAVDPSPDDQAEKAVLIGATERFVAGCTQRSGDLLPHIGTPDAARDMDLIRAAVGDEKLTYVGYSYGTSLGATYAELFPDRVRALILDAAVDPALDTIALNRAQGESFDRVFDSFAGACRADPACAWKPAGGASKAAFVALAARVDASPVAAGRRRLGPAELVTGVAAFLYSRQTWTVLARGLAQVEAGNGTVVLQAFDTLVERRPDGSYSNSQEANVSVNCLDNPAPRDVGAYERAAAEAARTAPAFGPSLAWFGLVCALWPVRPTGKAEPLRAPGSPPILVVGTTNDPATPFAWSEALAQQLPQGRLLRHEGEGHTAYGQDDCTSTIGDAYLLTLQLPAGELRC</sequence>
<dbReference type="InterPro" id="IPR029058">
    <property type="entry name" value="AB_hydrolase_fold"/>
</dbReference>
<dbReference type="PANTHER" id="PTHR43248:SF29">
    <property type="entry name" value="TRIPEPTIDYL AMINOPEPTIDASE"/>
    <property type="match status" value="1"/>
</dbReference>
<evidence type="ECO:0000259" key="6">
    <source>
        <dbReference type="Pfam" id="PF08386"/>
    </source>
</evidence>
<keyword evidence="3" id="KW-0378">Hydrolase</keyword>
<accession>A0A6J4HMC0</accession>
<comment type="similarity">
    <text evidence="1">Belongs to the peptidase S33 family.</text>
</comment>
<dbReference type="Pfam" id="PF08386">
    <property type="entry name" value="Abhydrolase_4"/>
    <property type="match status" value="1"/>
</dbReference>
<evidence type="ECO:0000313" key="7">
    <source>
        <dbReference type="EMBL" id="CAA9227282.1"/>
    </source>
</evidence>
<dbReference type="SUPFAM" id="SSF53474">
    <property type="entry name" value="alpha/beta-Hydrolases"/>
    <property type="match status" value="1"/>
</dbReference>